<dbReference type="SUPFAM" id="SSF55383">
    <property type="entry name" value="Copper amine oxidase, domain N"/>
    <property type="match status" value="1"/>
</dbReference>
<protein>
    <submittedName>
        <fullName evidence="5">Copper amine oxidase-like protein</fullName>
    </submittedName>
</protein>
<feature type="signal peptide" evidence="3">
    <location>
        <begin position="1"/>
        <end position="26"/>
    </location>
</feature>
<reference evidence="5 6" key="1">
    <citation type="submission" date="2019-03" db="EMBL/GenBank/DDBJ databases">
        <title>Genomic Encyclopedia of Type Strains, Phase IV (KMG-IV): sequencing the most valuable type-strain genomes for metagenomic binning, comparative biology and taxonomic classification.</title>
        <authorList>
            <person name="Goeker M."/>
        </authorList>
    </citation>
    <scope>NUCLEOTIDE SEQUENCE [LARGE SCALE GENOMIC DNA]</scope>
    <source>
        <strain evidence="5 6">DSM 102940</strain>
    </source>
</reference>
<evidence type="ECO:0000259" key="4">
    <source>
        <dbReference type="Pfam" id="PF07833"/>
    </source>
</evidence>
<keyword evidence="6" id="KW-1185">Reference proteome</keyword>
<dbReference type="AlphaFoldDB" id="A0A4R2L548"/>
<evidence type="ECO:0000256" key="3">
    <source>
        <dbReference type="SAM" id="SignalP"/>
    </source>
</evidence>
<dbReference type="Proteomes" id="UP000294919">
    <property type="component" value="Unassembled WGS sequence"/>
</dbReference>
<organism evidence="5 6">
    <name type="scientific">Marinisporobacter balticus</name>
    <dbReference type="NCBI Taxonomy" id="2018667"/>
    <lineage>
        <taxon>Bacteria</taxon>
        <taxon>Bacillati</taxon>
        <taxon>Bacillota</taxon>
        <taxon>Clostridia</taxon>
        <taxon>Peptostreptococcales</taxon>
        <taxon>Thermotaleaceae</taxon>
        <taxon>Marinisporobacter</taxon>
    </lineage>
</organism>
<keyword evidence="3" id="KW-0732">Signal</keyword>
<feature type="region of interest" description="Disordered" evidence="2">
    <location>
        <begin position="261"/>
        <end position="289"/>
    </location>
</feature>
<proteinExistence type="predicted"/>
<sequence>MKKMKSLVSILLVLMLVLASPINSLAGSKKGGSKSSSSSNSKSKSVSVKGESTKSEKNNKAEEKQVKTTTQLTTESIEEDEITEKDETNDGKIKPLKVDKNLKKELKRSIKQLKEVAKKSYSQEELAKLQESVNEIKANYPGIKTIPVENIISKRMNMKFDTPPVIKEGRTLIPVRALTQAFGAQVNWNPEDKIVTVVKDGVEMSLQIDSKVAYVNGEEVQLDVPAEIMNSRTVVPLRFIVEKMGLKVKWDEESETIEITDEEETIDEDNLTNQDDEQTVEESVYSTTN</sequence>
<evidence type="ECO:0000256" key="2">
    <source>
        <dbReference type="SAM" id="MobiDB-lite"/>
    </source>
</evidence>
<dbReference type="RefSeq" id="WP_132242851.1">
    <property type="nucleotide sequence ID" value="NZ_SLWV01000003.1"/>
</dbReference>
<feature type="domain" description="Copper amine oxidase-like N-terminal" evidence="4">
    <location>
        <begin position="157"/>
        <end position="259"/>
    </location>
</feature>
<feature type="compositionally biased region" description="Acidic residues" evidence="2">
    <location>
        <begin position="261"/>
        <end position="280"/>
    </location>
</feature>
<dbReference type="OrthoDB" id="2379109at2"/>
<dbReference type="InterPro" id="IPR012854">
    <property type="entry name" value="Cu_amine_oxidase-like_N"/>
</dbReference>
<feature type="compositionally biased region" description="Basic and acidic residues" evidence="2">
    <location>
        <begin position="51"/>
        <end position="66"/>
    </location>
</feature>
<dbReference type="EMBL" id="SLWV01000003">
    <property type="protein sequence ID" value="TCO79119.1"/>
    <property type="molecule type" value="Genomic_DNA"/>
</dbReference>
<dbReference type="InterPro" id="IPR036582">
    <property type="entry name" value="Mao_N_sf"/>
</dbReference>
<evidence type="ECO:0000313" key="6">
    <source>
        <dbReference type="Proteomes" id="UP000294919"/>
    </source>
</evidence>
<feature type="coiled-coil region" evidence="1">
    <location>
        <begin position="96"/>
        <end position="139"/>
    </location>
</feature>
<name>A0A4R2L548_9FIRM</name>
<dbReference type="Gene3D" id="3.30.457.10">
    <property type="entry name" value="Copper amine oxidase-like, N-terminal domain"/>
    <property type="match status" value="1"/>
</dbReference>
<evidence type="ECO:0000313" key="5">
    <source>
        <dbReference type="EMBL" id="TCO79119.1"/>
    </source>
</evidence>
<keyword evidence="1" id="KW-0175">Coiled coil</keyword>
<accession>A0A4R2L548</accession>
<dbReference type="Pfam" id="PF07833">
    <property type="entry name" value="Cu_amine_oxidN1"/>
    <property type="match status" value="1"/>
</dbReference>
<comment type="caution">
    <text evidence="5">The sequence shown here is derived from an EMBL/GenBank/DDBJ whole genome shotgun (WGS) entry which is preliminary data.</text>
</comment>
<feature type="compositionally biased region" description="Low complexity" evidence="2">
    <location>
        <begin position="33"/>
        <end position="50"/>
    </location>
</feature>
<evidence type="ECO:0000256" key="1">
    <source>
        <dbReference type="SAM" id="Coils"/>
    </source>
</evidence>
<feature type="region of interest" description="Disordered" evidence="2">
    <location>
        <begin position="24"/>
        <end position="92"/>
    </location>
</feature>
<gene>
    <name evidence="5" type="ORF">EV214_103171</name>
</gene>
<feature type="chain" id="PRO_5020201695" evidence="3">
    <location>
        <begin position="27"/>
        <end position="289"/>
    </location>
</feature>